<protein>
    <submittedName>
        <fullName evidence="3">Uncharacterized protein</fullName>
    </submittedName>
</protein>
<evidence type="ECO:0000313" key="4">
    <source>
        <dbReference type="Proteomes" id="UP000563524"/>
    </source>
</evidence>
<organism evidence="3 4">
    <name type="scientific">Parvularcula dongshanensis</name>
    <dbReference type="NCBI Taxonomy" id="1173995"/>
    <lineage>
        <taxon>Bacteria</taxon>
        <taxon>Pseudomonadati</taxon>
        <taxon>Pseudomonadota</taxon>
        <taxon>Alphaproteobacteria</taxon>
        <taxon>Parvularculales</taxon>
        <taxon>Parvularculaceae</taxon>
        <taxon>Parvularcula</taxon>
    </lineage>
</organism>
<evidence type="ECO:0000256" key="2">
    <source>
        <dbReference type="SAM" id="SignalP"/>
    </source>
</evidence>
<gene>
    <name evidence="3" type="ORF">GGQ59_002099</name>
</gene>
<comment type="caution">
    <text evidence="3">The sequence shown here is derived from an EMBL/GenBank/DDBJ whole genome shotgun (WGS) entry which is preliminary data.</text>
</comment>
<feature type="compositionally biased region" description="Low complexity" evidence="1">
    <location>
        <begin position="478"/>
        <end position="491"/>
    </location>
</feature>
<dbReference type="RefSeq" id="WP_183818279.1">
    <property type="nucleotide sequence ID" value="NZ_JACHOB010000004.1"/>
</dbReference>
<accession>A0A840I5A6</accession>
<proteinExistence type="predicted"/>
<keyword evidence="4" id="KW-1185">Reference proteome</keyword>
<feature type="chain" id="PRO_5032646469" evidence="2">
    <location>
        <begin position="18"/>
        <end position="497"/>
    </location>
</feature>
<keyword evidence="2" id="KW-0732">Signal</keyword>
<reference evidence="3 4" key="1">
    <citation type="submission" date="2020-08" db="EMBL/GenBank/DDBJ databases">
        <title>Genomic Encyclopedia of Type Strains, Phase IV (KMG-IV): sequencing the most valuable type-strain genomes for metagenomic binning, comparative biology and taxonomic classification.</title>
        <authorList>
            <person name="Goeker M."/>
        </authorList>
    </citation>
    <scope>NUCLEOTIDE SEQUENCE [LARGE SCALE GENOMIC DNA]</scope>
    <source>
        <strain evidence="3 4">DSM 102850</strain>
    </source>
</reference>
<name>A0A840I5A6_9PROT</name>
<dbReference type="Proteomes" id="UP000563524">
    <property type="component" value="Unassembled WGS sequence"/>
</dbReference>
<dbReference type="EMBL" id="JACHOB010000004">
    <property type="protein sequence ID" value="MBB4659562.1"/>
    <property type="molecule type" value="Genomic_DNA"/>
</dbReference>
<evidence type="ECO:0000313" key="3">
    <source>
        <dbReference type="EMBL" id="MBB4659562.1"/>
    </source>
</evidence>
<dbReference type="AlphaFoldDB" id="A0A840I5A6"/>
<sequence length="497" mass="50395">MKVLAIALLFGAMNPWAQVETGALDDSAFATGTLTVDTGALPETLWQGADAETVGALLDALPSGYAEPAYLDLARRVLLSPGEGPEGADDALAGRKLLAAARLGFTREAANLAELSPSLRGAPALSQVMAEAAMLSGDLTTACARGAALQRGRSDPFFLKLRFLCYVANGESAAADLTLGLLRDQGALTPGDERIFNTLQAGGSLGASVSPEDAVQYAAVRLLGAEVTPGAVPELPGGVLAAVARDGTAAAELRVAALERALALDLIDADEGRRLAQDLGVAEVGAALAAKAGTPEQAARLAAALEAAPDWTSFKARTRLLAEVLRTADPDAVAPDRRALPALAALVGGRREAASRWAVGMRTLGDRPETQDLTALSRAAANADLQLLPLSDRTAVAGVDAAGLVPLALAAARSRSPGAAALAALTGLGVTAEGEAKAVAEGVVAEMMSQSGEAPSTARRLAYDAGGARLFAEFRGQAPAAPETAEGEPVPSLKPTN</sequence>
<feature type="signal peptide" evidence="2">
    <location>
        <begin position="1"/>
        <end position="17"/>
    </location>
</feature>
<evidence type="ECO:0000256" key="1">
    <source>
        <dbReference type="SAM" id="MobiDB-lite"/>
    </source>
</evidence>
<feature type="region of interest" description="Disordered" evidence="1">
    <location>
        <begin position="474"/>
        <end position="497"/>
    </location>
</feature>